<evidence type="ECO:0000313" key="1">
    <source>
        <dbReference type="EMBL" id="AOZ97351.1"/>
    </source>
</evidence>
<keyword evidence="2" id="KW-1185">Reference proteome</keyword>
<evidence type="ECO:0000313" key="2">
    <source>
        <dbReference type="Proteomes" id="UP000179284"/>
    </source>
</evidence>
<dbReference type="InterPro" id="IPR029044">
    <property type="entry name" value="Nucleotide-diphossugar_trans"/>
</dbReference>
<dbReference type="GO" id="GO:0016740">
    <property type="term" value="F:transferase activity"/>
    <property type="evidence" value="ECO:0007669"/>
    <property type="project" value="UniProtKB-KW"/>
</dbReference>
<organism evidence="1 2">
    <name type="scientific">Butyrivibrio hungatei</name>
    <dbReference type="NCBI Taxonomy" id="185008"/>
    <lineage>
        <taxon>Bacteria</taxon>
        <taxon>Bacillati</taxon>
        <taxon>Bacillota</taxon>
        <taxon>Clostridia</taxon>
        <taxon>Lachnospirales</taxon>
        <taxon>Lachnospiraceae</taxon>
        <taxon>Butyrivibrio</taxon>
    </lineage>
</organism>
<reference evidence="2" key="1">
    <citation type="submission" date="2016-10" db="EMBL/GenBank/DDBJ databases">
        <title>The complete genome sequence of the rumen bacterium Butyrivibrio hungatei MB2003.</title>
        <authorList>
            <person name="Palevich N."/>
            <person name="Kelly W.J."/>
            <person name="Leahy S.C."/>
            <person name="Altermann E."/>
            <person name="Rakonjac J."/>
            <person name="Attwood G.T."/>
        </authorList>
    </citation>
    <scope>NUCLEOTIDE SEQUENCE [LARGE SCALE GENOMIC DNA]</scope>
    <source>
        <strain evidence="2">MB2003</strain>
    </source>
</reference>
<dbReference type="KEGG" id="bhu:bhn_I2318"/>
<name>A0A1D9P4B3_9FIRM</name>
<dbReference type="EMBL" id="CP017831">
    <property type="protein sequence ID" value="AOZ97351.1"/>
    <property type="molecule type" value="Genomic_DNA"/>
</dbReference>
<protein>
    <submittedName>
        <fullName evidence="1">Glycosyl transferase GT2 family</fullName>
    </submittedName>
</protein>
<dbReference type="InterPro" id="IPR045499">
    <property type="entry name" value="DUF6492"/>
</dbReference>
<accession>A0A1D9P4B3</accession>
<proteinExistence type="predicted"/>
<dbReference type="RefSeq" id="WP_071176962.1">
    <property type="nucleotide sequence ID" value="NZ_CP017831.1"/>
</dbReference>
<dbReference type="AlphaFoldDB" id="A0A1D9P4B3"/>
<dbReference type="OrthoDB" id="9771846at2"/>
<dbReference type="Gene3D" id="3.90.550.10">
    <property type="entry name" value="Spore Coat Polysaccharide Biosynthesis Protein SpsA, Chain A"/>
    <property type="match status" value="1"/>
</dbReference>
<sequence>MQNDNHFDVLIVVTAQDCQRLLGMYERLVNNFSYGKICFIGNEAVRDVAFSNEKIRDHITWVNENDVIAFNDVHQVISKRLESVLGGKELPRGITGWYYQQFLKMQYAFMCKDEYYMVWDGDTVPCRPINMFSNETGQPYIDLKHEFHPEYFETLGKILPGFKKVIERSFISEHMLMKCDIMKSLIADIEKNEGLEGEKFWEKIINAIEPDKIFDSSFSEFETYGTYVALRYPSVYKLRDWHSFRMGAMFFDLNTICDRDFEWLSKDFDAISFEKGQEVREDHKNFFDNPEYQEKLSAKKMLQLAQMEFNDGYKEIWQDDILAMQSGNVNTGDFAQTNDRDKRVVIVISDDFDKKDLDECRGSVESVLNADSYTIIYAAKDDSLTYGARINKAIKELAGQGYDSCDILLLDSSTRLAFDTLYFLRSALYSENNIGAVGCVSNIAGNKQAIDVHYDTEKEYMDFGMRNNIPMERPCIERVSLSSYAMLVKRSVWNEVNGLDEKYSSREAIDEAFALKLLEKGYRSMLVRNSFIYNTRLQAEDSDTKAQIEKLSEEKGFDVEAAKHVNLSFIQEIDKDTDGRLMILCYGCGIGADIKALKYLYFQSEIVGIEPDSKMADIAKKTENILPGIEEVIDFYGEGSFDVVLVEKKTEDEAVMAMLASLLNENGVMIG</sequence>
<gene>
    <name evidence="1" type="ORF">bhn_I2318</name>
</gene>
<keyword evidence="1" id="KW-0808">Transferase</keyword>
<dbReference type="Proteomes" id="UP000179284">
    <property type="component" value="Chromosome I"/>
</dbReference>
<dbReference type="Gene3D" id="3.40.50.150">
    <property type="entry name" value="Vaccinia Virus protein VP39"/>
    <property type="match status" value="1"/>
</dbReference>
<dbReference type="Pfam" id="PF20102">
    <property type="entry name" value="DUF6492"/>
    <property type="match status" value="1"/>
</dbReference>
<dbReference type="InterPro" id="IPR029063">
    <property type="entry name" value="SAM-dependent_MTases_sf"/>
</dbReference>
<dbReference type="SUPFAM" id="SSF53448">
    <property type="entry name" value="Nucleotide-diphospho-sugar transferases"/>
    <property type="match status" value="1"/>
</dbReference>
<dbReference type="SUPFAM" id="SSF53335">
    <property type="entry name" value="S-adenosyl-L-methionine-dependent methyltransferases"/>
    <property type="match status" value="1"/>
</dbReference>